<feature type="domain" description="Peptidase M20 dimerisation" evidence="7">
    <location>
        <begin position="223"/>
        <end position="369"/>
    </location>
</feature>
<keyword evidence="3" id="KW-0479">Metal-binding</keyword>
<dbReference type="InterPro" id="IPR036264">
    <property type="entry name" value="Bact_exopeptidase_dim_dom"/>
</dbReference>
<evidence type="ECO:0000256" key="5">
    <source>
        <dbReference type="ARBA" id="ARBA00022833"/>
    </source>
</evidence>
<evidence type="ECO:0000259" key="7">
    <source>
        <dbReference type="Pfam" id="PF07687"/>
    </source>
</evidence>
<dbReference type="NCBIfam" id="NF006596">
    <property type="entry name" value="PRK09133.1"/>
    <property type="match status" value="1"/>
</dbReference>
<dbReference type="PANTHER" id="PTHR45962:SF1">
    <property type="entry name" value="N-FATTY-ACYL-AMINO ACID SYNTHASE_HYDROLASE PM20D1"/>
    <property type="match status" value="1"/>
</dbReference>
<dbReference type="SUPFAM" id="SSF55031">
    <property type="entry name" value="Bacterial exopeptidase dimerisation domain"/>
    <property type="match status" value="1"/>
</dbReference>
<dbReference type="PANTHER" id="PTHR45962">
    <property type="entry name" value="N-FATTY-ACYL-AMINO ACID SYNTHASE/HYDROLASE PM20D1"/>
    <property type="match status" value="1"/>
</dbReference>
<dbReference type="InterPro" id="IPR002933">
    <property type="entry name" value="Peptidase_M20"/>
</dbReference>
<keyword evidence="9" id="KW-1185">Reference proteome</keyword>
<keyword evidence="4 8" id="KW-0378">Hydrolase</keyword>
<feature type="signal peptide" evidence="6">
    <location>
        <begin position="1"/>
        <end position="24"/>
    </location>
</feature>
<evidence type="ECO:0000256" key="3">
    <source>
        <dbReference type="ARBA" id="ARBA00022723"/>
    </source>
</evidence>
<dbReference type="Gene3D" id="3.40.630.10">
    <property type="entry name" value="Zn peptidases"/>
    <property type="match status" value="1"/>
</dbReference>
<proteinExistence type="inferred from homology"/>
<protein>
    <submittedName>
        <fullName evidence="8">M20/M25/M40 family metallo-hydrolase</fullName>
    </submittedName>
</protein>
<dbReference type="Proteomes" id="UP000283003">
    <property type="component" value="Unassembled WGS sequence"/>
</dbReference>
<dbReference type="GO" id="GO:0051603">
    <property type="term" value="P:proteolysis involved in protein catabolic process"/>
    <property type="evidence" value="ECO:0007669"/>
    <property type="project" value="TreeGrafter"/>
</dbReference>
<dbReference type="Pfam" id="PF07687">
    <property type="entry name" value="M20_dimer"/>
    <property type="match status" value="1"/>
</dbReference>
<dbReference type="InterPro" id="IPR001261">
    <property type="entry name" value="ArgE/DapE_CS"/>
</dbReference>
<dbReference type="OrthoDB" id="9809784at2"/>
<dbReference type="PROSITE" id="PS00758">
    <property type="entry name" value="ARGE_DAPE_CPG2_1"/>
    <property type="match status" value="1"/>
</dbReference>
<dbReference type="Gene3D" id="3.30.70.360">
    <property type="match status" value="1"/>
</dbReference>
<evidence type="ECO:0000256" key="2">
    <source>
        <dbReference type="ARBA" id="ARBA00022670"/>
    </source>
</evidence>
<evidence type="ECO:0000256" key="4">
    <source>
        <dbReference type="ARBA" id="ARBA00022801"/>
    </source>
</evidence>
<dbReference type="GO" id="GO:0046872">
    <property type="term" value="F:metal ion binding"/>
    <property type="evidence" value="ECO:0007669"/>
    <property type="project" value="UniProtKB-KW"/>
</dbReference>
<keyword evidence="2" id="KW-0645">Protease</keyword>
<accession>A0A437H106</accession>
<gene>
    <name evidence="8" type="ORF">EKN06_03845</name>
</gene>
<comment type="similarity">
    <text evidence="1">Belongs to the peptidase M20A family.</text>
</comment>
<keyword evidence="6" id="KW-0732">Signal</keyword>
<feature type="chain" id="PRO_5019007569" evidence="6">
    <location>
        <begin position="25"/>
        <end position="473"/>
    </location>
</feature>
<dbReference type="InterPro" id="IPR011650">
    <property type="entry name" value="Peptidase_M20_dimer"/>
</dbReference>
<dbReference type="Gene3D" id="1.10.150.900">
    <property type="match status" value="1"/>
</dbReference>
<keyword evidence="5" id="KW-0862">Zinc</keyword>
<evidence type="ECO:0000313" key="8">
    <source>
        <dbReference type="EMBL" id="RVQ69327.1"/>
    </source>
</evidence>
<dbReference type="EMBL" id="RXOL01000001">
    <property type="protein sequence ID" value="RVQ69327.1"/>
    <property type="molecule type" value="Genomic_DNA"/>
</dbReference>
<name>A0A437H106_9SPHN</name>
<dbReference type="RefSeq" id="WP_127611519.1">
    <property type="nucleotide sequence ID" value="NZ_RXOL01000001.1"/>
</dbReference>
<evidence type="ECO:0000313" key="9">
    <source>
        <dbReference type="Proteomes" id="UP000283003"/>
    </source>
</evidence>
<comment type="caution">
    <text evidence="8">The sequence shown here is derived from an EMBL/GenBank/DDBJ whole genome shotgun (WGS) entry which is preliminary data.</text>
</comment>
<dbReference type="GO" id="GO:0004180">
    <property type="term" value="F:carboxypeptidase activity"/>
    <property type="evidence" value="ECO:0007669"/>
    <property type="project" value="TreeGrafter"/>
</dbReference>
<dbReference type="AlphaFoldDB" id="A0A437H106"/>
<dbReference type="SUPFAM" id="SSF53187">
    <property type="entry name" value="Zn-dependent exopeptidases"/>
    <property type="match status" value="1"/>
</dbReference>
<organism evidence="8 9">
    <name type="scientific">Croceicoccus ponticola</name>
    <dbReference type="NCBI Taxonomy" id="2217664"/>
    <lineage>
        <taxon>Bacteria</taxon>
        <taxon>Pseudomonadati</taxon>
        <taxon>Pseudomonadota</taxon>
        <taxon>Alphaproteobacteria</taxon>
        <taxon>Sphingomonadales</taxon>
        <taxon>Erythrobacteraceae</taxon>
        <taxon>Croceicoccus</taxon>
    </lineage>
</organism>
<evidence type="ECO:0000256" key="6">
    <source>
        <dbReference type="SAM" id="SignalP"/>
    </source>
</evidence>
<sequence>MIPRRLITAVSCIAAMAIGQPAMAQGGDGPDAGWASFQGLYQALVETDTTLSGGSCTKAARIAADHLATAGMARENLHVIVATDHPEEGSLVAIYPGTDPKAGAILLMAHLDVVEARREDWQRDPFKLIEEDGWFFARGASDAKSLAAIWTDALARFARDGHRPRRTVKVMLTCGEETNGAFNGAEWLAANRRELIDAEFALNEGGGGTADIDGKVLTQTVQVGEKTFANYALETINPGGHSSLPRPDNAIYDLSRALLAVEALRFPVELTDVTRQSLAQEAKTGGAEMGAAIDALLADPTDATADAIVSTNPHLRGNTRTTCVATMVEAGHARNALPQRATANVNCRIFPGHAIEDVRGQLERAIGNDAIVVTTLPPVRPAPEAPPITKALMAPIETLVARHYPGAAVGIRMSNGYTDSTFLTAAGIPAYGTPGLWWGPEPNGIHGLDERIRVKSLMDGRAFLYDLVRAYVD</sequence>
<dbReference type="Pfam" id="PF01546">
    <property type="entry name" value="Peptidase_M20"/>
    <property type="match status" value="1"/>
</dbReference>
<evidence type="ECO:0000256" key="1">
    <source>
        <dbReference type="ARBA" id="ARBA00006247"/>
    </source>
</evidence>
<dbReference type="InterPro" id="IPR047177">
    <property type="entry name" value="Pept_M20A"/>
</dbReference>
<reference evidence="8 9" key="1">
    <citation type="submission" date="2018-12" db="EMBL/GenBank/DDBJ databases">
        <title>Croceicoccus ponticola sp. nov., a lipolytic bacterium isolated from seawater.</title>
        <authorList>
            <person name="Yoon J.-H."/>
        </authorList>
    </citation>
    <scope>NUCLEOTIDE SEQUENCE [LARGE SCALE GENOMIC DNA]</scope>
    <source>
        <strain evidence="8 9">GM-16</strain>
    </source>
</reference>